<dbReference type="Proteomes" id="UP000473008">
    <property type="component" value="Unassembled WGS sequence"/>
</dbReference>
<dbReference type="SUPFAM" id="SSF159501">
    <property type="entry name" value="EreA/ChaN-like"/>
    <property type="match status" value="1"/>
</dbReference>
<dbReference type="CDD" id="cd14727">
    <property type="entry name" value="ChanN-like"/>
    <property type="match status" value="1"/>
</dbReference>
<dbReference type="EMBL" id="JAALDL010000010">
    <property type="protein sequence ID" value="NGN98767.1"/>
    <property type="molecule type" value="Genomic_DNA"/>
</dbReference>
<dbReference type="InterPro" id="IPR007314">
    <property type="entry name" value="Cofac_haem-bd_dom"/>
</dbReference>
<feature type="domain" description="Haem-binding uptake Tiki superfamily ChaN" evidence="2">
    <location>
        <begin position="52"/>
        <end position="254"/>
    </location>
</feature>
<evidence type="ECO:0000313" key="4">
    <source>
        <dbReference type="Proteomes" id="UP000473008"/>
    </source>
</evidence>
<keyword evidence="1" id="KW-0732">Signal</keyword>
<feature type="signal peptide" evidence="1">
    <location>
        <begin position="1"/>
        <end position="24"/>
    </location>
</feature>
<evidence type="ECO:0000259" key="2">
    <source>
        <dbReference type="Pfam" id="PF04187"/>
    </source>
</evidence>
<evidence type="ECO:0000256" key="1">
    <source>
        <dbReference type="SAM" id="SignalP"/>
    </source>
</evidence>
<feature type="chain" id="PRO_5026697849" evidence="1">
    <location>
        <begin position="25"/>
        <end position="315"/>
    </location>
</feature>
<dbReference type="PIRSF" id="PIRSF020419">
    <property type="entry name" value="Fe_uptake_reg_CjrA_prd"/>
    <property type="match status" value="1"/>
</dbReference>
<keyword evidence="4" id="KW-1185">Reference proteome</keyword>
<dbReference type="RefSeq" id="WP_165014957.1">
    <property type="nucleotide sequence ID" value="NZ_JAALDL010000010.1"/>
</dbReference>
<dbReference type="InterPro" id="IPR016773">
    <property type="entry name" value="Fe3_uptake_reg_CjrA_prd"/>
</dbReference>
<dbReference type="AlphaFoldDB" id="A0A6M1RRX6"/>
<dbReference type="PROSITE" id="PS51257">
    <property type="entry name" value="PROKAR_LIPOPROTEIN"/>
    <property type="match status" value="1"/>
</dbReference>
<accession>A0A6M1RRX6</accession>
<proteinExistence type="predicted"/>
<reference evidence="3 4" key="1">
    <citation type="submission" date="2020-02" db="EMBL/GenBank/DDBJ databases">
        <title>The draft genome of Grimontia sedimenta sp. nov., isolated from benthic sediments near coral reefs south of Kuwait.</title>
        <authorList>
            <person name="Mahmoud H.M."/>
            <person name="Jose L."/>
            <person name="Eapen S."/>
        </authorList>
    </citation>
    <scope>NUCLEOTIDE SEQUENCE [LARGE SCALE GENOMIC DNA]</scope>
    <source>
        <strain evidence="3 4">S25</strain>
    </source>
</reference>
<name>A0A6M1RRX6_9GAMM</name>
<comment type="caution">
    <text evidence="3">The sequence shown here is derived from an EMBL/GenBank/DDBJ whole genome shotgun (WGS) entry which is preliminary data.</text>
</comment>
<sequence>MPIRSIIAAALSLTLLGCASSLSSQQLPTSGTLYDYRIASPMGEPYSVNKLASAVADADVVLIGEWHSHPGVHLFQAQFLASLTQQNPNTALSMEQFTRPEQAVLDAYLAGEFGENTLLSETNDWPNYEGSYRPLVEYAKANDLPVIAANAPKDIVRCIGREGKSYLDKLSAEERGWVAKTLSDEDSPYKEKFYAAMFHGDETKTENQYQAQIAWDDTMAESIVDFLAENPSYQVMHIAGAFHVEGGLGIAARILARNPDLSIAVISPQTDDAKRHSENGDYRLIVNSLPPQWISKEEMNQAISSMRHGANVSCE</sequence>
<dbReference type="Pfam" id="PF04187">
    <property type="entry name" value="Cofac_haem_bdg"/>
    <property type="match status" value="1"/>
</dbReference>
<keyword evidence="3" id="KW-0449">Lipoprotein</keyword>
<gene>
    <name evidence="3" type="ORF">G5S52_14275</name>
</gene>
<dbReference type="Gene3D" id="3.40.50.11550">
    <property type="match status" value="1"/>
</dbReference>
<protein>
    <submittedName>
        <fullName evidence="3">ChaN family lipoprotein</fullName>
    </submittedName>
</protein>
<evidence type="ECO:0000313" key="3">
    <source>
        <dbReference type="EMBL" id="NGN98767.1"/>
    </source>
</evidence>
<organism evidence="3 4">
    <name type="scientific">Grimontia sedimenti</name>
    <dbReference type="NCBI Taxonomy" id="2711294"/>
    <lineage>
        <taxon>Bacteria</taxon>
        <taxon>Pseudomonadati</taxon>
        <taxon>Pseudomonadota</taxon>
        <taxon>Gammaproteobacteria</taxon>
        <taxon>Vibrionales</taxon>
        <taxon>Vibrionaceae</taxon>
        <taxon>Grimontia</taxon>
    </lineage>
</organism>